<keyword evidence="2" id="KW-0378">Hydrolase</keyword>
<dbReference type="STRING" id="400727.A0A2T7PE41"/>
<dbReference type="CDD" id="cd17917">
    <property type="entry name" value="DEXHc_RHA-like"/>
    <property type="match status" value="1"/>
</dbReference>
<dbReference type="Gene3D" id="1.20.120.1080">
    <property type="match status" value="1"/>
</dbReference>
<dbReference type="InterPro" id="IPR027417">
    <property type="entry name" value="P-loop_NTPase"/>
</dbReference>
<keyword evidence="3" id="KW-0067">ATP-binding</keyword>
<dbReference type="Gene3D" id="3.40.50.300">
    <property type="entry name" value="P-loop containing nucleotide triphosphate hydrolases"/>
    <property type="match status" value="2"/>
</dbReference>
<proteinExistence type="predicted"/>
<dbReference type="PANTHER" id="PTHR18934">
    <property type="entry name" value="ATP-DEPENDENT RNA HELICASE"/>
    <property type="match status" value="1"/>
</dbReference>
<dbReference type="Gene3D" id="3.30.70.330">
    <property type="match status" value="1"/>
</dbReference>
<feature type="compositionally biased region" description="Basic and acidic residues" evidence="5">
    <location>
        <begin position="156"/>
        <end position="168"/>
    </location>
</feature>
<dbReference type="GO" id="GO:0003723">
    <property type="term" value="F:RNA binding"/>
    <property type="evidence" value="ECO:0007669"/>
    <property type="project" value="TreeGrafter"/>
</dbReference>
<feature type="coiled-coil region" evidence="4">
    <location>
        <begin position="481"/>
        <end position="535"/>
    </location>
</feature>
<keyword evidence="4" id="KW-0175">Coiled coil</keyword>
<feature type="region of interest" description="Disordered" evidence="5">
    <location>
        <begin position="136"/>
        <end position="176"/>
    </location>
</feature>
<dbReference type="SUPFAM" id="SSF54928">
    <property type="entry name" value="RNA-binding domain, RBD"/>
    <property type="match status" value="1"/>
</dbReference>
<dbReference type="CDD" id="cd00590">
    <property type="entry name" value="RRM_SF"/>
    <property type="match status" value="1"/>
</dbReference>
<feature type="domain" description="Helicase C-terminal" evidence="7">
    <location>
        <begin position="766"/>
        <end position="945"/>
    </location>
</feature>
<dbReference type="PROSITE" id="PS51194">
    <property type="entry name" value="HELICASE_CTER"/>
    <property type="match status" value="1"/>
</dbReference>
<dbReference type="SUPFAM" id="SSF52540">
    <property type="entry name" value="P-loop containing nucleoside triphosphate hydrolases"/>
    <property type="match status" value="1"/>
</dbReference>
<reference evidence="8 9" key="1">
    <citation type="submission" date="2018-04" db="EMBL/GenBank/DDBJ databases">
        <title>The genome of golden apple snail Pomacea canaliculata provides insight into stress tolerance and invasive adaptation.</title>
        <authorList>
            <person name="Liu C."/>
            <person name="Liu B."/>
            <person name="Ren Y."/>
            <person name="Zhang Y."/>
            <person name="Wang H."/>
            <person name="Li S."/>
            <person name="Jiang F."/>
            <person name="Yin L."/>
            <person name="Zhang G."/>
            <person name="Qian W."/>
            <person name="Fan W."/>
        </authorList>
    </citation>
    <scope>NUCLEOTIDE SEQUENCE [LARGE SCALE GENOMIC DNA]</scope>
    <source>
        <strain evidence="8">SZHN2017</strain>
        <tissue evidence="8">Muscle</tissue>
    </source>
</reference>
<evidence type="ECO:0000256" key="3">
    <source>
        <dbReference type="ARBA" id="ARBA00022840"/>
    </source>
</evidence>
<comment type="caution">
    <text evidence="8">The sequence shown here is derived from an EMBL/GenBank/DDBJ whole genome shotgun (WGS) entry which is preliminary data.</text>
</comment>
<dbReference type="PROSITE" id="PS51192">
    <property type="entry name" value="HELICASE_ATP_BIND_1"/>
    <property type="match status" value="1"/>
</dbReference>
<evidence type="ECO:0000313" key="9">
    <source>
        <dbReference type="Proteomes" id="UP000245119"/>
    </source>
</evidence>
<sequence length="1538" mass="174324">MMKETDYCNHVFENHNHLSSSENENCSSDWREHLKHVEDLLLKPEVVNTRKKRESFQVPRCDNQSSDFRGTRANNFEYNKKTRHQNNFTPSEIKFVGRHQKRHVMEMSSQPDAKACGKTLDVASGKAEILQDFYGQPQLSNKENGRARHRGKEKKIRNEEKEIGREASQDLSGHPEVNYRYQKTVVTGTRGGFVHVSGSDGEFRGTKKHSSPTPDDQTQKTTCSEPTSKDPQKTKSKKPRRKHKKVSIDGKETEQGMSQTLSGPDEDFKRPTVKTGGREGFVPIPDSGREFRSTDSFHSTDDQSPSPESAIPKSTTKNSEKTDRKNSSKRKIENLKRSKFYQEKISGDRTKLLQENESLRVDIPLYVKIHALFDGIGKVEEVLNKKLKPEGVSVRPDETNVKKFNSCTYCTIYCLNKYLAKKLEEFLLKDKDKFTPAIDCSFVEYEETSCRQRRLETGKTERNFLIAQTRCELNAKADAVLAKHDQNMTAMKESLNSAKKKLSKDVNCKQKESEVAVLEERIVEMERQKAEFMNSRTAFAKNLESLLEGDTFEKERRDLLKQYGVECCRLEKPLPMYARRRDIVDLVANNQVSVILGETGSGKSTQMVQYLMEAGFAKTGFIASTQPRKIAAISLAIRVAEELASQTGKVVGYKVGSKSRHCSDTKIIFMTDLTLLNECLKDPEFSQYSCILVDEAHERSLYTDLLLTMIKRCLPRRPDLRVVITSATIDPEVFVAFFGNCPVLTVSGRTYPVEVIWQDDVVEEYAFDNYVEEAAKKAVDIHLGKEPGDILVFLTSMVETEKCCRFFQQKMGQRNDYKCFQLHGKLPPDEQRVVFQPLGKDQRKIIFATNFAETSITIDGIRFVVDTGVAKEMSFDPKKNMNCLVVSPVSKSSAEQRKGRAGRTAPGKCYRLYSKRSFRAMKPASLPEILRTHVGQAILKLADFGIGPDMYDFVESPSEDAITQAQTSLVRLGALAKDGTITEEGKWIARLPFDPKLGLLTSLGKKSNLLFDSVVLSAVMNADGNVFYRGTTAEKQAKHDKAKVKFSESGGDCLTALSVLKKWWSIPKNQKSKWCMDNSLNSKVLNGVSETVAEILHTLKKEVNIEVRQTFSNSENAEDLLRRMLFKCYSSNLCHYLGLERAGYFAAELSRQVHVHPSSCMNVLAMSPEWVVYNQVLKTSRDFITGLTVVEESWLYDDDNSLGFEVEEIRKKKVTNIFTQAAGSHVFFSLIGPHYCKLAEYEEMASSEASTVVVVEASREKGEVKVYSTGGDVCTLVNRLKETAEKSAQELVDEDMELTVGKETSGLRVILGRGGEVKDLMMPEESRKVFISKPSDTTSEDSLRAKFSEVGEIKFCKKFDRGKNWGLLIFRTREEAKMAEEMSKNDKYDVARVEWRPAVKYQANLKARLKWCRRPLSGTGCISVSPAYLADVCRLKSFYVENDLVKIRLDKKKDDSFYISDLKPSATKELVEGCLLHALGLPPDKKGIVEDTFLHRRNVEKTSERERNRLRTEIKNAFQDHLKFSDVEVKVKPPNDKD</sequence>
<dbReference type="InterPro" id="IPR011545">
    <property type="entry name" value="DEAD/DEAH_box_helicase_dom"/>
</dbReference>
<dbReference type="InterPro" id="IPR012677">
    <property type="entry name" value="Nucleotide-bd_a/b_plait_sf"/>
</dbReference>
<protein>
    <recommendedName>
        <fullName evidence="10">RNA helicase</fullName>
    </recommendedName>
</protein>
<dbReference type="CDD" id="cd18791">
    <property type="entry name" value="SF2_C_RHA"/>
    <property type="match status" value="1"/>
</dbReference>
<evidence type="ECO:0000256" key="2">
    <source>
        <dbReference type="ARBA" id="ARBA00022801"/>
    </source>
</evidence>
<dbReference type="Pfam" id="PF00271">
    <property type="entry name" value="Helicase_C"/>
    <property type="match status" value="1"/>
</dbReference>
<dbReference type="PROSITE" id="PS00690">
    <property type="entry name" value="DEAH_ATP_HELICASE"/>
    <property type="match status" value="1"/>
</dbReference>
<dbReference type="SMART" id="SM00490">
    <property type="entry name" value="HELICc"/>
    <property type="match status" value="1"/>
</dbReference>
<dbReference type="InterPro" id="IPR002464">
    <property type="entry name" value="DNA/RNA_helicase_DEAH_CS"/>
</dbReference>
<evidence type="ECO:0000256" key="1">
    <source>
        <dbReference type="ARBA" id="ARBA00022741"/>
    </source>
</evidence>
<dbReference type="InterPro" id="IPR007502">
    <property type="entry name" value="Helicase-assoc_dom"/>
</dbReference>
<dbReference type="GO" id="GO:0004386">
    <property type="term" value="F:helicase activity"/>
    <property type="evidence" value="ECO:0007669"/>
    <property type="project" value="TreeGrafter"/>
</dbReference>
<evidence type="ECO:0000313" key="8">
    <source>
        <dbReference type="EMBL" id="PVD31684.1"/>
    </source>
</evidence>
<evidence type="ECO:0000256" key="5">
    <source>
        <dbReference type="SAM" id="MobiDB-lite"/>
    </source>
</evidence>
<dbReference type="GO" id="GO:0005524">
    <property type="term" value="F:ATP binding"/>
    <property type="evidence" value="ECO:0007669"/>
    <property type="project" value="UniProtKB-KW"/>
</dbReference>
<feature type="domain" description="Helicase ATP-binding" evidence="6">
    <location>
        <begin position="584"/>
        <end position="747"/>
    </location>
</feature>
<name>A0A2T7PE41_POMCA</name>
<dbReference type="OrthoDB" id="10009520at2759"/>
<evidence type="ECO:0008006" key="10">
    <source>
        <dbReference type="Google" id="ProtNLM"/>
    </source>
</evidence>
<evidence type="ECO:0000259" key="6">
    <source>
        <dbReference type="PROSITE" id="PS51192"/>
    </source>
</evidence>
<feature type="compositionally biased region" description="Basic and acidic residues" evidence="5">
    <location>
        <begin position="318"/>
        <end position="333"/>
    </location>
</feature>
<evidence type="ECO:0000259" key="7">
    <source>
        <dbReference type="PROSITE" id="PS51194"/>
    </source>
</evidence>
<dbReference type="SMART" id="SM00487">
    <property type="entry name" value="DEXDc"/>
    <property type="match status" value="1"/>
</dbReference>
<dbReference type="InterPro" id="IPR035979">
    <property type="entry name" value="RBD_domain_sf"/>
</dbReference>
<evidence type="ECO:0000256" key="4">
    <source>
        <dbReference type="SAM" id="Coils"/>
    </source>
</evidence>
<dbReference type="Proteomes" id="UP000245119">
    <property type="component" value="Linkage Group LG4"/>
</dbReference>
<feature type="compositionally biased region" description="Basic residues" evidence="5">
    <location>
        <begin position="234"/>
        <end position="245"/>
    </location>
</feature>
<feature type="region of interest" description="Disordered" evidence="5">
    <location>
        <begin position="191"/>
        <end position="333"/>
    </location>
</feature>
<dbReference type="InterPro" id="IPR014001">
    <property type="entry name" value="Helicase_ATP-bd"/>
</dbReference>
<dbReference type="InterPro" id="IPR001650">
    <property type="entry name" value="Helicase_C-like"/>
</dbReference>
<keyword evidence="1" id="KW-0547">Nucleotide-binding</keyword>
<dbReference type="GO" id="GO:0016787">
    <property type="term" value="F:hydrolase activity"/>
    <property type="evidence" value="ECO:0007669"/>
    <property type="project" value="UniProtKB-KW"/>
</dbReference>
<feature type="compositionally biased region" description="Basic and acidic residues" evidence="5">
    <location>
        <begin position="287"/>
        <end position="301"/>
    </location>
</feature>
<organism evidence="8 9">
    <name type="scientific">Pomacea canaliculata</name>
    <name type="common">Golden apple snail</name>
    <dbReference type="NCBI Taxonomy" id="400727"/>
    <lineage>
        <taxon>Eukaryota</taxon>
        <taxon>Metazoa</taxon>
        <taxon>Spiralia</taxon>
        <taxon>Lophotrochozoa</taxon>
        <taxon>Mollusca</taxon>
        <taxon>Gastropoda</taxon>
        <taxon>Caenogastropoda</taxon>
        <taxon>Architaenioglossa</taxon>
        <taxon>Ampullarioidea</taxon>
        <taxon>Ampullariidae</taxon>
        <taxon>Pomacea</taxon>
    </lineage>
</organism>
<dbReference type="SMART" id="SM00847">
    <property type="entry name" value="HA2"/>
    <property type="match status" value="1"/>
</dbReference>
<feature type="compositionally biased region" description="Polar residues" evidence="5">
    <location>
        <begin position="211"/>
        <end position="226"/>
    </location>
</feature>
<dbReference type="InterPro" id="IPR011709">
    <property type="entry name" value="DEAD-box_helicase_OB_fold"/>
</dbReference>
<feature type="compositionally biased region" description="Polar residues" evidence="5">
    <location>
        <begin position="302"/>
        <end position="317"/>
    </location>
</feature>
<accession>A0A2T7PE41</accession>
<dbReference type="Pfam" id="PF07717">
    <property type="entry name" value="OB_NTP_bind"/>
    <property type="match status" value="1"/>
</dbReference>
<dbReference type="PANTHER" id="PTHR18934:SF81">
    <property type="entry name" value="ATP-DEPENDENT RNA HELICASE DEAH11, CHLOROPLASTIC-RELATED"/>
    <property type="match status" value="1"/>
</dbReference>
<gene>
    <name evidence="8" type="ORF">C0Q70_07102</name>
</gene>
<dbReference type="Pfam" id="PF00270">
    <property type="entry name" value="DEAD"/>
    <property type="match status" value="1"/>
</dbReference>
<dbReference type="EMBL" id="PZQS01000004">
    <property type="protein sequence ID" value="PVD31684.1"/>
    <property type="molecule type" value="Genomic_DNA"/>
</dbReference>
<keyword evidence="9" id="KW-1185">Reference proteome</keyword>